<name>Q0B2V6_BURCM</name>
<keyword evidence="3" id="KW-1185">Reference proteome</keyword>
<organism evidence="2 3">
    <name type="scientific">Burkholderia ambifaria (strain ATCC BAA-244 / DSM 16087 / CCUG 44356 / LMG 19182 / AMMD)</name>
    <name type="common">Burkholderia cepacia (strain AMMD)</name>
    <dbReference type="NCBI Taxonomy" id="339670"/>
    <lineage>
        <taxon>Bacteria</taxon>
        <taxon>Pseudomonadati</taxon>
        <taxon>Pseudomonadota</taxon>
        <taxon>Betaproteobacteria</taxon>
        <taxon>Burkholderiales</taxon>
        <taxon>Burkholderiaceae</taxon>
        <taxon>Burkholderia</taxon>
        <taxon>Burkholderia cepacia complex</taxon>
    </lineage>
</organism>
<proteinExistence type="predicted"/>
<sequence>MPASVRPTLCVLKYVLSTLNVAVVFYPSVNSFARIGICWLMMVRRQTLSKAE</sequence>
<dbReference type="KEGG" id="bam:Bamb_5973"/>
<accession>Q0B2V6</accession>
<evidence type="ECO:0000313" key="2">
    <source>
        <dbReference type="EMBL" id="ABI91517.1"/>
    </source>
</evidence>
<dbReference type="AlphaFoldDB" id="Q0B2V6"/>
<keyword evidence="1" id="KW-0812">Transmembrane</keyword>
<dbReference type="Proteomes" id="UP000000662">
    <property type="component" value="Chromosome 3"/>
</dbReference>
<evidence type="ECO:0000256" key="1">
    <source>
        <dbReference type="SAM" id="Phobius"/>
    </source>
</evidence>
<dbReference type="EMBL" id="CP000442">
    <property type="protein sequence ID" value="ABI91517.1"/>
    <property type="molecule type" value="Genomic_DNA"/>
</dbReference>
<keyword evidence="1" id="KW-0472">Membrane</keyword>
<gene>
    <name evidence="2" type="ordered locus">Bamb_5973</name>
</gene>
<protein>
    <submittedName>
        <fullName evidence="2">Uncharacterized protein</fullName>
    </submittedName>
</protein>
<reference evidence="2" key="1">
    <citation type="submission" date="2006-08" db="EMBL/GenBank/DDBJ databases">
        <title>Complete sequence of Chromosome 3 of Burkholderia cepacia AMMD.</title>
        <authorList>
            <consortium name="US DOE Joint Genome Institute"/>
            <person name="Copeland A."/>
            <person name="Lucas S."/>
            <person name="Lapidus A."/>
            <person name="Barry K."/>
            <person name="Detter J.C."/>
            <person name="Glavina del Rio T."/>
            <person name="Hammon N."/>
            <person name="Israni S."/>
            <person name="Pitluck S."/>
            <person name="Bruce D."/>
            <person name="Chain P."/>
            <person name="Malfatti S."/>
            <person name="Shin M."/>
            <person name="Vergez L."/>
            <person name="Schmutz J."/>
            <person name="Larimer F."/>
            <person name="Land M."/>
            <person name="Hauser L."/>
            <person name="Kyrpides N."/>
            <person name="Kim E."/>
            <person name="Parke J."/>
            <person name="Coenye T."/>
            <person name="Konstantinidis K."/>
            <person name="Ramette A."/>
            <person name="Tiedje J."/>
            <person name="Richardson P."/>
        </authorList>
    </citation>
    <scope>NUCLEOTIDE SEQUENCE</scope>
    <source>
        <strain evidence="2">AMMD</strain>
    </source>
</reference>
<keyword evidence="1" id="KW-1133">Transmembrane helix</keyword>
<feature type="transmembrane region" description="Helical" evidence="1">
    <location>
        <begin position="23"/>
        <end position="43"/>
    </location>
</feature>
<evidence type="ECO:0000313" key="3">
    <source>
        <dbReference type="Proteomes" id="UP000000662"/>
    </source>
</evidence>